<dbReference type="InterPro" id="IPR000792">
    <property type="entry name" value="Tscrpt_reg_LuxR_C"/>
</dbReference>
<dbReference type="GO" id="GO:0005524">
    <property type="term" value="F:ATP binding"/>
    <property type="evidence" value="ECO:0007669"/>
    <property type="project" value="UniProtKB-KW"/>
</dbReference>
<dbReference type="PANTHER" id="PTHR16305:SF35">
    <property type="entry name" value="TRANSCRIPTIONAL ACTIVATOR DOMAIN"/>
    <property type="match status" value="1"/>
</dbReference>
<evidence type="ECO:0000313" key="4">
    <source>
        <dbReference type="EMBL" id="GIM93270.1"/>
    </source>
</evidence>
<dbReference type="PROSITE" id="PS50043">
    <property type="entry name" value="HTH_LUXR_2"/>
    <property type="match status" value="1"/>
</dbReference>
<dbReference type="Pfam" id="PF00196">
    <property type="entry name" value="GerE"/>
    <property type="match status" value="1"/>
</dbReference>
<name>A0A919TCZ1_9ACTN</name>
<dbReference type="GO" id="GO:0006355">
    <property type="term" value="P:regulation of DNA-templated transcription"/>
    <property type="evidence" value="ECO:0007669"/>
    <property type="project" value="InterPro"/>
</dbReference>
<evidence type="ECO:0000256" key="2">
    <source>
        <dbReference type="ARBA" id="ARBA00022840"/>
    </source>
</evidence>
<dbReference type="AlphaFoldDB" id="A0A919TCZ1"/>
<dbReference type="InterPro" id="IPR016032">
    <property type="entry name" value="Sig_transdc_resp-reg_C-effctor"/>
</dbReference>
<dbReference type="InterPro" id="IPR027417">
    <property type="entry name" value="P-loop_NTPase"/>
</dbReference>
<gene>
    <name evidence="4" type="ORF">Ato02nite_050630</name>
</gene>
<keyword evidence="5" id="KW-1185">Reference proteome</keyword>
<evidence type="ECO:0000313" key="5">
    <source>
        <dbReference type="Proteomes" id="UP000677082"/>
    </source>
</evidence>
<dbReference type="InterPro" id="IPR041664">
    <property type="entry name" value="AAA_16"/>
</dbReference>
<organism evidence="4 5">
    <name type="scientific">Paractinoplanes toevensis</name>
    <dbReference type="NCBI Taxonomy" id="571911"/>
    <lineage>
        <taxon>Bacteria</taxon>
        <taxon>Bacillati</taxon>
        <taxon>Actinomycetota</taxon>
        <taxon>Actinomycetes</taxon>
        <taxon>Micromonosporales</taxon>
        <taxon>Micromonosporaceae</taxon>
        <taxon>Paractinoplanes</taxon>
    </lineage>
</organism>
<dbReference type="Pfam" id="PF13191">
    <property type="entry name" value="AAA_16"/>
    <property type="match status" value="1"/>
</dbReference>
<dbReference type="PANTHER" id="PTHR16305">
    <property type="entry name" value="TESTICULAR SOLUBLE ADENYLYL CYCLASE"/>
    <property type="match status" value="1"/>
</dbReference>
<proteinExistence type="predicted"/>
<dbReference type="CDD" id="cd06170">
    <property type="entry name" value="LuxR_C_like"/>
    <property type="match status" value="1"/>
</dbReference>
<dbReference type="RefSeq" id="WP_213009089.1">
    <property type="nucleotide sequence ID" value="NZ_BOQN01000065.1"/>
</dbReference>
<sequence length="926" mass="98675">MSAAEPLRGRRDERQLLDSFVADVRDGRSSALVIVGEAGIGKTRLLEYAVDAVPGGEDVPRIARTSGAEAETHLSFAGLHRLLRPFLDRLERLPKPQRVALETALGLAAGDPPDLFLVGLAALTLLADVAADAPLMCLVDDAHWLDQESLTALAFVGRRLGADGIGLLVGIRDEPGAVAALRGLRTHALAGLGDDDALDLVTSLTPGQLNPQVATRIVAETGGNPLALIETTGALSHEQLTGASVLPELLPIGRSLEAHFAGQVLDMPAPTRLLLLLVAAAPGDDQAVLWRAAERLGLDPAALDAAISAGILLPGREYAIRHPLIRSAIYNAATPADRRAVHAALGAATDRDHHPERRAWQLAESVAGLDDGVADELEHAAERARGRGGYAAEAAFLSRAAELTQDPQRRALRFLAATGPYLRTGDNASAARRLDQATPGLTEPALRAAGQRTRAAVHLFSGGVVGRSPAILLDAVTAYGTLDDRTVRGMLWEALNIGTLAGTRMVGVRMIDIARAALRTARPEPGAATAVDLLLDAVATRIAGDYAEAVPLLRAAVVELCTGDLTAVADPMGVIGVWTALELCDDRGYQVAGARMDAFCRHHGALHALKTTLDNEVSWQILAGRFGQAEAYENEGAELDAALGLPTRNGERGVELLAWLGREDEARATAERIQRVWVDQLGYGILHYHVQHALTILELSLGRYPEALASTRLVFADDLPGGDANRRLADVVEAGVRGGDRDLAEAAFARLAQRAPILDTPWARGLLARAGALLSPVSAGEDLYQESIDQLRRTEVRTDLARSHLVYGEWLRRRGRRTDAREQLRTAHDMFATMGAAAFAERVRVELRATGESARKRSEPEGARLTPQELQVATLAIGGATNAEIATRLFVTASTVEYHLNKIFRKLGVTSRRQLAAALTPGPHGG</sequence>
<keyword evidence="1" id="KW-0547">Nucleotide-binding</keyword>
<dbReference type="Proteomes" id="UP000677082">
    <property type="component" value="Unassembled WGS sequence"/>
</dbReference>
<dbReference type="GO" id="GO:0005737">
    <property type="term" value="C:cytoplasm"/>
    <property type="evidence" value="ECO:0007669"/>
    <property type="project" value="TreeGrafter"/>
</dbReference>
<reference evidence="4 5" key="1">
    <citation type="submission" date="2021-03" db="EMBL/GenBank/DDBJ databases">
        <title>Whole genome shotgun sequence of Actinoplanes toevensis NBRC 105298.</title>
        <authorList>
            <person name="Komaki H."/>
            <person name="Tamura T."/>
        </authorList>
    </citation>
    <scope>NUCLEOTIDE SEQUENCE [LARGE SCALE GENOMIC DNA]</scope>
    <source>
        <strain evidence="4 5">NBRC 105298</strain>
    </source>
</reference>
<dbReference type="PRINTS" id="PR00038">
    <property type="entry name" value="HTHLUXR"/>
</dbReference>
<feature type="domain" description="HTH luxR-type" evidence="3">
    <location>
        <begin position="858"/>
        <end position="922"/>
    </location>
</feature>
<dbReference type="SMART" id="SM00421">
    <property type="entry name" value="HTH_LUXR"/>
    <property type="match status" value="1"/>
</dbReference>
<evidence type="ECO:0000259" key="3">
    <source>
        <dbReference type="PROSITE" id="PS50043"/>
    </source>
</evidence>
<dbReference type="EMBL" id="BOQN01000065">
    <property type="protein sequence ID" value="GIM93270.1"/>
    <property type="molecule type" value="Genomic_DNA"/>
</dbReference>
<accession>A0A919TCZ1</accession>
<evidence type="ECO:0000256" key="1">
    <source>
        <dbReference type="ARBA" id="ARBA00022741"/>
    </source>
</evidence>
<comment type="caution">
    <text evidence="4">The sequence shown here is derived from an EMBL/GenBank/DDBJ whole genome shotgun (WGS) entry which is preliminary data.</text>
</comment>
<dbReference type="SUPFAM" id="SSF46894">
    <property type="entry name" value="C-terminal effector domain of the bipartite response regulators"/>
    <property type="match status" value="1"/>
</dbReference>
<keyword evidence="2" id="KW-0067">ATP-binding</keyword>
<dbReference type="SUPFAM" id="SSF52540">
    <property type="entry name" value="P-loop containing nucleoside triphosphate hydrolases"/>
    <property type="match status" value="1"/>
</dbReference>
<dbReference type="GO" id="GO:0004016">
    <property type="term" value="F:adenylate cyclase activity"/>
    <property type="evidence" value="ECO:0007669"/>
    <property type="project" value="TreeGrafter"/>
</dbReference>
<protein>
    <submittedName>
        <fullName evidence="4">LuxR family transcriptional regulator</fullName>
    </submittedName>
</protein>
<dbReference type="InterPro" id="IPR036388">
    <property type="entry name" value="WH-like_DNA-bd_sf"/>
</dbReference>
<dbReference type="GO" id="GO:0003677">
    <property type="term" value="F:DNA binding"/>
    <property type="evidence" value="ECO:0007669"/>
    <property type="project" value="InterPro"/>
</dbReference>
<dbReference type="Gene3D" id="1.10.10.10">
    <property type="entry name" value="Winged helix-like DNA-binding domain superfamily/Winged helix DNA-binding domain"/>
    <property type="match status" value="1"/>
</dbReference>